<dbReference type="CDD" id="cd20301">
    <property type="entry name" value="cupin_ChrR"/>
    <property type="match status" value="1"/>
</dbReference>
<dbReference type="AlphaFoldDB" id="A0A916TH55"/>
<reference evidence="2" key="1">
    <citation type="journal article" date="2014" name="Int. J. Syst. Evol. Microbiol.">
        <title>Complete genome sequence of Corynebacterium casei LMG S-19264T (=DSM 44701T), isolated from a smear-ripened cheese.</title>
        <authorList>
            <consortium name="US DOE Joint Genome Institute (JGI-PGF)"/>
            <person name="Walter F."/>
            <person name="Albersmeier A."/>
            <person name="Kalinowski J."/>
            <person name="Ruckert C."/>
        </authorList>
    </citation>
    <scope>NUCLEOTIDE SEQUENCE</scope>
    <source>
        <strain evidence="2">CGMCC 1.12426</strain>
    </source>
</reference>
<gene>
    <name evidence="2" type="primary">chrR</name>
    <name evidence="2" type="ORF">GCM10011316_15810</name>
</gene>
<evidence type="ECO:0000259" key="1">
    <source>
        <dbReference type="Pfam" id="PF12973"/>
    </source>
</evidence>
<dbReference type="InterPro" id="IPR012807">
    <property type="entry name" value="Anti-sigma_ChrR"/>
</dbReference>
<protein>
    <submittedName>
        <fullName evidence="2">Anti-sigma-E factor ChrR</fullName>
    </submittedName>
</protein>
<dbReference type="NCBIfam" id="TIGR02451">
    <property type="entry name" value="anti_sig_ChrR"/>
    <property type="match status" value="1"/>
</dbReference>
<dbReference type="Gene3D" id="2.60.120.10">
    <property type="entry name" value="Jelly Rolls"/>
    <property type="match status" value="1"/>
</dbReference>
<evidence type="ECO:0000313" key="2">
    <source>
        <dbReference type="EMBL" id="GGB44621.1"/>
    </source>
</evidence>
<dbReference type="SUPFAM" id="SSF51182">
    <property type="entry name" value="RmlC-like cupins"/>
    <property type="match status" value="1"/>
</dbReference>
<accession>A0A916TH55</accession>
<dbReference type="InterPro" id="IPR011051">
    <property type="entry name" value="RmlC_Cupin_sf"/>
</dbReference>
<dbReference type="InterPro" id="IPR014710">
    <property type="entry name" value="RmlC-like_jellyroll"/>
</dbReference>
<reference evidence="2" key="2">
    <citation type="submission" date="2020-09" db="EMBL/GenBank/DDBJ databases">
        <authorList>
            <person name="Sun Q."/>
            <person name="Zhou Y."/>
        </authorList>
    </citation>
    <scope>NUCLEOTIDE SEQUENCE</scope>
    <source>
        <strain evidence="2">CGMCC 1.12426</strain>
    </source>
</reference>
<dbReference type="Proteomes" id="UP000605148">
    <property type="component" value="Unassembled WGS sequence"/>
</dbReference>
<dbReference type="Gene3D" id="1.10.10.1320">
    <property type="entry name" value="Anti-sigma factor, zinc-finger domain"/>
    <property type="match status" value="1"/>
</dbReference>
<feature type="domain" description="ChrR-like cupin" evidence="1">
    <location>
        <begin position="105"/>
        <end position="195"/>
    </location>
</feature>
<organism evidence="2 3">
    <name type="scientific">Roseibium aquae</name>
    <dbReference type="NCBI Taxonomy" id="1323746"/>
    <lineage>
        <taxon>Bacteria</taxon>
        <taxon>Pseudomonadati</taxon>
        <taxon>Pseudomonadota</taxon>
        <taxon>Alphaproteobacteria</taxon>
        <taxon>Hyphomicrobiales</taxon>
        <taxon>Stappiaceae</taxon>
        <taxon>Roseibium</taxon>
    </lineage>
</organism>
<dbReference type="OrthoDB" id="2988517at2"/>
<name>A0A916TH55_9HYPH</name>
<dbReference type="InterPro" id="IPR025979">
    <property type="entry name" value="ChrR-like_cupin_dom"/>
</dbReference>
<sequence>MQQNITGLDELLAGYAAGTLAAPAHALVGAHLELADRNRSYVASMEALAGTGLDEVDPVAFLDRDAALKAIFEGVHPSGDPIEVERSAVSSDLPTSLLSIAKGPIADLPWKTLLPGVKECRFGEIDGCNVSAIWVKGGRAMPSHTHHGTELTLVLQGGFSDLSGHYVRGDIAFADDSVDHRPIADDGEDCICFAVTEGRLQLTGLVGRFIAPFVRN</sequence>
<dbReference type="Pfam" id="PF12973">
    <property type="entry name" value="Cupin_7"/>
    <property type="match status" value="1"/>
</dbReference>
<comment type="caution">
    <text evidence="2">The sequence shown here is derived from an EMBL/GenBank/DDBJ whole genome shotgun (WGS) entry which is preliminary data.</text>
</comment>
<dbReference type="InterPro" id="IPR041916">
    <property type="entry name" value="Anti_sigma_zinc_sf"/>
</dbReference>
<dbReference type="RefSeq" id="WP_150495693.1">
    <property type="nucleotide sequence ID" value="NZ_BMFA01000004.1"/>
</dbReference>
<evidence type="ECO:0000313" key="3">
    <source>
        <dbReference type="Proteomes" id="UP000605148"/>
    </source>
</evidence>
<proteinExistence type="predicted"/>
<dbReference type="EMBL" id="BMFA01000004">
    <property type="protein sequence ID" value="GGB44621.1"/>
    <property type="molecule type" value="Genomic_DNA"/>
</dbReference>
<keyword evidence="3" id="KW-1185">Reference proteome</keyword>